<evidence type="ECO:0000313" key="3">
    <source>
        <dbReference type="Proteomes" id="UP000729402"/>
    </source>
</evidence>
<name>A0A8J5W4W5_ZIZPA</name>
<keyword evidence="3" id="KW-1185">Reference proteome</keyword>
<comment type="caution">
    <text evidence="2">The sequence shown here is derived from an EMBL/GenBank/DDBJ whole genome shotgun (WGS) entry which is preliminary data.</text>
</comment>
<feature type="region of interest" description="Disordered" evidence="1">
    <location>
        <begin position="140"/>
        <end position="192"/>
    </location>
</feature>
<dbReference type="PANTHER" id="PTHR33170:SF2">
    <property type="entry name" value="OS12G0531500 PROTEIN"/>
    <property type="match status" value="1"/>
</dbReference>
<protein>
    <recommendedName>
        <fullName evidence="4">DUF4283 domain-containing protein</fullName>
    </recommendedName>
</protein>
<accession>A0A8J5W4W5</accession>
<reference evidence="2" key="1">
    <citation type="journal article" date="2021" name="bioRxiv">
        <title>Whole Genome Assembly and Annotation of Northern Wild Rice, Zizania palustris L., Supports a Whole Genome Duplication in the Zizania Genus.</title>
        <authorList>
            <person name="Haas M."/>
            <person name="Kono T."/>
            <person name="Macchietto M."/>
            <person name="Millas R."/>
            <person name="McGilp L."/>
            <person name="Shao M."/>
            <person name="Duquette J."/>
            <person name="Hirsch C.N."/>
            <person name="Kimball J."/>
        </authorList>
    </citation>
    <scope>NUCLEOTIDE SEQUENCE</scope>
    <source>
        <tissue evidence="2">Fresh leaf tissue</tissue>
    </source>
</reference>
<reference evidence="2" key="2">
    <citation type="submission" date="2021-02" db="EMBL/GenBank/DDBJ databases">
        <authorList>
            <person name="Kimball J.A."/>
            <person name="Haas M.W."/>
            <person name="Macchietto M."/>
            <person name="Kono T."/>
            <person name="Duquette J."/>
            <person name="Shao M."/>
        </authorList>
    </citation>
    <scope>NUCLEOTIDE SEQUENCE</scope>
    <source>
        <tissue evidence="2">Fresh leaf tissue</tissue>
    </source>
</reference>
<dbReference type="PANTHER" id="PTHR33170">
    <property type="entry name" value="DUF4283 DOMAIN-CONTAINING PROTEIN-RELATED"/>
    <property type="match status" value="1"/>
</dbReference>
<dbReference type="AlphaFoldDB" id="A0A8J5W4W5"/>
<gene>
    <name evidence="2" type="ORF">GUJ93_ZPchr0006g43328</name>
</gene>
<sequence>MLERQKGNRSLAHLPIEFCGFGFPHNGFYFLQTEKTEVRAENSAVVGLLTVEEGMCSENQIKLELAHFFEIEWVWRLFKLKAKVEETERIMDGFGVLSQVWVKVLGVPSVARNVVDMNKLAVLAVLSPFTPDGGAIYVHEDEGKSKQKMDDSKKGGHQMNTIDDSSQSEQGKEDARDSTSGGQRKHVEETDSMMGGKVDILDFLEDISEEEVEEVMGNGGVEMKQDFKGVADDTFMLSGKVDTTSELESVVINSKLRGSKGDAKDDVVGDVGEERAIEVFDSDNFDK</sequence>
<evidence type="ECO:0000313" key="2">
    <source>
        <dbReference type="EMBL" id="KAG8076804.1"/>
    </source>
</evidence>
<evidence type="ECO:0000256" key="1">
    <source>
        <dbReference type="SAM" id="MobiDB-lite"/>
    </source>
</evidence>
<organism evidence="2 3">
    <name type="scientific">Zizania palustris</name>
    <name type="common">Northern wild rice</name>
    <dbReference type="NCBI Taxonomy" id="103762"/>
    <lineage>
        <taxon>Eukaryota</taxon>
        <taxon>Viridiplantae</taxon>
        <taxon>Streptophyta</taxon>
        <taxon>Embryophyta</taxon>
        <taxon>Tracheophyta</taxon>
        <taxon>Spermatophyta</taxon>
        <taxon>Magnoliopsida</taxon>
        <taxon>Liliopsida</taxon>
        <taxon>Poales</taxon>
        <taxon>Poaceae</taxon>
        <taxon>BOP clade</taxon>
        <taxon>Oryzoideae</taxon>
        <taxon>Oryzeae</taxon>
        <taxon>Zizaniinae</taxon>
        <taxon>Zizania</taxon>
    </lineage>
</organism>
<feature type="compositionally biased region" description="Polar residues" evidence="1">
    <location>
        <begin position="158"/>
        <end position="169"/>
    </location>
</feature>
<feature type="compositionally biased region" description="Basic and acidic residues" evidence="1">
    <location>
        <begin position="140"/>
        <end position="154"/>
    </location>
</feature>
<dbReference type="EMBL" id="JAAALK010000283">
    <property type="protein sequence ID" value="KAG8076804.1"/>
    <property type="molecule type" value="Genomic_DNA"/>
</dbReference>
<evidence type="ECO:0008006" key="4">
    <source>
        <dbReference type="Google" id="ProtNLM"/>
    </source>
</evidence>
<dbReference type="Proteomes" id="UP000729402">
    <property type="component" value="Unassembled WGS sequence"/>
</dbReference>
<proteinExistence type="predicted"/>
<dbReference type="OrthoDB" id="696297at2759"/>